<dbReference type="InterPro" id="IPR001173">
    <property type="entry name" value="Glyco_trans_2-like"/>
</dbReference>
<comment type="pathway">
    <text evidence="1">Cell wall biogenesis; cell wall polysaccharide biosynthesis.</text>
</comment>
<dbReference type="RefSeq" id="WP_137617394.1">
    <property type="nucleotide sequence ID" value="NZ_BJDI01000031.1"/>
</dbReference>
<dbReference type="InterPro" id="IPR029044">
    <property type="entry name" value="Nucleotide-diphossugar_trans"/>
</dbReference>
<evidence type="ECO:0000259" key="6">
    <source>
        <dbReference type="Pfam" id="PF00535"/>
    </source>
</evidence>
<dbReference type="PANTHER" id="PTHR43179:SF12">
    <property type="entry name" value="GALACTOFURANOSYLTRANSFERASE GLFT2"/>
    <property type="match status" value="1"/>
</dbReference>
<protein>
    <submittedName>
        <fullName evidence="7">Glycosyltransferase family 2 protein</fullName>
    </submittedName>
</protein>
<evidence type="ECO:0000256" key="4">
    <source>
        <dbReference type="ARBA" id="ARBA00022679"/>
    </source>
</evidence>
<dbReference type="Proteomes" id="UP001596171">
    <property type="component" value="Unassembled WGS sequence"/>
</dbReference>
<keyword evidence="5" id="KW-0472">Membrane</keyword>
<keyword evidence="5" id="KW-1133">Transmembrane helix</keyword>
<evidence type="ECO:0000313" key="8">
    <source>
        <dbReference type="Proteomes" id="UP001596171"/>
    </source>
</evidence>
<evidence type="ECO:0000256" key="3">
    <source>
        <dbReference type="ARBA" id="ARBA00022676"/>
    </source>
</evidence>
<evidence type="ECO:0000256" key="5">
    <source>
        <dbReference type="SAM" id="Phobius"/>
    </source>
</evidence>
<reference evidence="8" key="1">
    <citation type="journal article" date="2019" name="Int. J. Syst. Evol. Microbiol.">
        <title>The Global Catalogue of Microorganisms (GCM) 10K type strain sequencing project: providing services to taxonomists for standard genome sequencing and annotation.</title>
        <authorList>
            <consortium name="The Broad Institute Genomics Platform"/>
            <consortium name="The Broad Institute Genome Sequencing Center for Infectious Disease"/>
            <person name="Wu L."/>
            <person name="Ma J."/>
        </authorList>
    </citation>
    <scope>NUCLEOTIDE SEQUENCE [LARGE SCALE GENOMIC DNA]</scope>
    <source>
        <strain evidence="8">CCM 8930</strain>
    </source>
</reference>
<gene>
    <name evidence="7" type="ORF">ACFP1L_02875</name>
</gene>
<keyword evidence="8" id="KW-1185">Reference proteome</keyword>
<dbReference type="SUPFAM" id="SSF53448">
    <property type="entry name" value="Nucleotide-diphospho-sugar transferases"/>
    <property type="match status" value="1"/>
</dbReference>
<feature type="domain" description="Glycosyltransferase 2-like" evidence="6">
    <location>
        <begin position="6"/>
        <end position="145"/>
    </location>
</feature>
<dbReference type="CDD" id="cd04185">
    <property type="entry name" value="GT_2_like_b"/>
    <property type="match status" value="1"/>
</dbReference>
<feature type="transmembrane region" description="Helical" evidence="5">
    <location>
        <begin position="253"/>
        <end position="271"/>
    </location>
</feature>
<dbReference type="PANTHER" id="PTHR43179">
    <property type="entry name" value="RHAMNOSYLTRANSFERASE WBBL"/>
    <property type="match status" value="1"/>
</dbReference>
<keyword evidence="4" id="KW-0808">Transferase</keyword>
<dbReference type="Pfam" id="PF00535">
    <property type="entry name" value="Glycos_transf_2"/>
    <property type="match status" value="1"/>
</dbReference>
<name>A0ABW1SHT0_9LACO</name>
<sequence>MQYGAIVVTFNRKALLMESLTALKNQTVPPAKIILIDNHSTDGTQKLLKSKGLLDDAMIDYRYLTENIGGAGGFTRGIQIAAADSSLDWVSLSDDDAIFETDYFEKLIAYQVDHPEREVLTGSVQVADGRLQVDQRNRFTSWNTFRAEAVSEAEYHENFEFDQYTFCGVFLSLKLVKKVGLPDAGYFIWWDDCEYAVRTAKYARPVNVSAAKLIHKTYLPSLDFKHKYIPDWRLYYGIRNRLITIKRWRLNPLASFAWLIVFYGRFFVKLFGPFYRGYRRIVVRVYFEALRDAIRGKEGLNPHFMPGQKFSSSSKVDE</sequence>
<dbReference type="Gene3D" id="3.90.550.10">
    <property type="entry name" value="Spore Coat Polysaccharide Biosynthesis Protein SpsA, Chain A"/>
    <property type="match status" value="1"/>
</dbReference>
<evidence type="ECO:0000313" key="7">
    <source>
        <dbReference type="EMBL" id="MFC6200838.1"/>
    </source>
</evidence>
<keyword evidence="3" id="KW-0328">Glycosyltransferase</keyword>
<comment type="similarity">
    <text evidence="2">Belongs to the glycosyltransferase 2 family.</text>
</comment>
<proteinExistence type="inferred from homology"/>
<organism evidence="7 8">
    <name type="scientific">Lactiplantibacillus nangangensis</name>
    <dbReference type="NCBI Taxonomy" id="2559917"/>
    <lineage>
        <taxon>Bacteria</taxon>
        <taxon>Bacillati</taxon>
        <taxon>Bacillota</taxon>
        <taxon>Bacilli</taxon>
        <taxon>Lactobacillales</taxon>
        <taxon>Lactobacillaceae</taxon>
        <taxon>Lactiplantibacillus</taxon>
    </lineage>
</organism>
<comment type="caution">
    <text evidence="7">The sequence shown here is derived from an EMBL/GenBank/DDBJ whole genome shotgun (WGS) entry which is preliminary data.</text>
</comment>
<dbReference type="EMBL" id="JBHSSE010000005">
    <property type="protein sequence ID" value="MFC6200838.1"/>
    <property type="molecule type" value="Genomic_DNA"/>
</dbReference>
<keyword evidence="5" id="KW-0812">Transmembrane</keyword>
<evidence type="ECO:0000256" key="2">
    <source>
        <dbReference type="ARBA" id="ARBA00006739"/>
    </source>
</evidence>
<accession>A0ABW1SHT0</accession>
<evidence type="ECO:0000256" key="1">
    <source>
        <dbReference type="ARBA" id="ARBA00004776"/>
    </source>
</evidence>